<keyword evidence="1" id="KW-0812">Transmembrane</keyword>
<evidence type="ECO:0000313" key="2">
    <source>
        <dbReference type="EMBL" id="KKL03511.1"/>
    </source>
</evidence>
<feature type="non-terminal residue" evidence="2">
    <location>
        <position position="52"/>
    </location>
</feature>
<name>A0A0F9CCV2_9ZZZZ</name>
<dbReference type="EMBL" id="LAZR01044898">
    <property type="protein sequence ID" value="KKL03511.1"/>
    <property type="molecule type" value="Genomic_DNA"/>
</dbReference>
<dbReference type="AlphaFoldDB" id="A0A0F9CCV2"/>
<accession>A0A0F9CCV2</accession>
<sequence length="52" mass="5720">MGEVMRIREGHGLYQIATVFLTPAVIMVMAYWSGGWVDLFALGVILFLAFGA</sequence>
<evidence type="ECO:0000256" key="1">
    <source>
        <dbReference type="SAM" id="Phobius"/>
    </source>
</evidence>
<organism evidence="2">
    <name type="scientific">marine sediment metagenome</name>
    <dbReference type="NCBI Taxonomy" id="412755"/>
    <lineage>
        <taxon>unclassified sequences</taxon>
        <taxon>metagenomes</taxon>
        <taxon>ecological metagenomes</taxon>
    </lineage>
</organism>
<keyword evidence="1" id="KW-0472">Membrane</keyword>
<feature type="transmembrane region" description="Helical" evidence="1">
    <location>
        <begin position="12"/>
        <end position="29"/>
    </location>
</feature>
<keyword evidence="1" id="KW-1133">Transmembrane helix</keyword>
<gene>
    <name evidence="2" type="ORF">LCGC14_2625430</name>
</gene>
<reference evidence="2" key="1">
    <citation type="journal article" date="2015" name="Nature">
        <title>Complex archaea that bridge the gap between prokaryotes and eukaryotes.</title>
        <authorList>
            <person name="Spang A."/>
            <person name="Saw J.H."/>
            <person name="Jorgensen S.L."/>
            <person name="Zaremba-Niedzwiedzka K."/>
            <person name="Martijn J."/>
            <person name="Lind A.E."/>
            <person name="van Eijk R."/>
            <person name="Schleper C."/>
            <person name="Guy L."/>
            <person name="Ettema T.J."/>
        </authorList>
    </citation>
    <scope>NUCLEOTIDE SEQUENCE</scope>
</reference>
<proteinExistence type="predicted"/>
<protein>
    <submittedName>
        <fullName evidence="2">Uncharacterized protein</fullName>
    </submittedName>
</protein>
<comment type="caution">
    <text evidence="2">The sequence shown here is derived from an EMBL/GenBank/DDBJ whole genome shotgun (WGS) entry which is preliminary data.</text>
</comment>